<dbReference type="SUPFAM" id="SSF56176">
    <property type="entry name" value="FAD-binding/transporter-associated domain-like"/>
    <property type="match status" value="1"/>
</dbReference>
<dbReference type="AlphaFoldDB" id="A0A9D1EH11"/>
<dbReference type="Gene3D" id="3.30.465.10">
    <property type="match status" value="1"/>
</dbReference>
<keyword evidence="3 9" id="KW-0812">Transmembrane</keyword>
<evidence type="ECO:0000259" key="12">
    <source>
        <dbReference type="PROSITE" id="PS51846"/>
    </source>
</evidence>
<dbReference type="Pfam" id="PF01595">
    <property type="entry name" value="CNNM"/>
    <property type="match status" value="1"/>
</dbReference>
<evidence type="ECO:0000256" key="10">
    <source>
        <dbReference type="SAM" id="Phobius"/>
    </source>
</evidence>
<dbReference type="SUPFAM" id="SSF54631">
    <property type="entry name" value="CBS-domain pair"/>
    <property type="match status" value="1"/>
</dbReference>
<keyword evidence="6 8" id="KW-0129">CBS domain</keyword>
<sequence>MDSSDVAQFGVIIILIGLSAFFSSAETALTTCNRIRMMSLSDEGNKRAKTLLKVVENSGKMLSTILIGNNIVNLSASALMTTLTTRVFGSQAVGLATGVLTLLILIFGEITPKTMATINPDRLALAYAPIIHLLMKLLTPVIFLVNKFSQAVLFITRVDPNAKNRTMTENELRTIVDVSHEDGVIETEEKQMIYNVFDFGDSQAKDVMVPRIDMCFIDVESPLEDLMKTIREETYTRYPVYEGDIDNVIGVLNVKDLLLAEHKSPFDLRSLLREAYFTYEHKSTSELLMDMRQQSNNFAIVLDEYGATAGLITLEDLLEEIVGEIRDEYDAEEEEMLTELVPGQEYRALGSAKLDDLNEILHTNLESEDYDSIGGYIIEQLDRLPAPGESTVTPDGIKLVVDAVAKKRIEQVHIYLPPKEEEAPQEE</sequence>
<feature type="domain" description="CBS" evidence="11">
    <location>
        <begin position="208"/>
        <end position="268"/>
    </location>
</feature>
<dbReference type="InterPro" id="IPR002550">
    <property type="entry name" value="CNNM"/>
</dbReference>
<evidence type="ECO:0000256" key="8">
    <source>
        <dbReference type="PROSITE-ProRule" id="PRU00703"/>
    </source>
</evidence>
<evidence type="ECO:0000256" key="2">
    <source>
        <dbReference type="ARBA" id="ARBA00006337"/>
    </source>
</evidence>
<dbReference type="PANTHER" id="PTHR22777:SF17">
    <property type="entry name" value="UPF0053 PROTEIN SLL0260"/>
    <property type="match status" value="1"/>
</dbReference>
<dbReference type="GO" id="GO:0050660">
    <property type="term" value="F:flavin adenine dinucleotide binding"/>
    <property type="evidence" value="ECO:0007669"/>
    <property type="project" value="InterPro"/>
</dbReference>
<accession>A0A9D1EH11</accession>
<dbReference type="Proteomes" id="UP000886841">
    <property type="component" value="Unassembled WGS sequence"/>
</dbReference>
<dbReference type="InterPro" id="IPR005170">
    <property type="entry name" value="Transptr-assoc_dom"/>
</dbReference>
<evidence type="ECO:0000256" key="1">
    <source>
        <dbReference type="ARBA" id="ARBA00004141"/>
    </source>
</evidence>
<evidence type="ECO:0000259" key="11">
    <source>
        <dbReference type="PROSITE" id="PS51371"/>
    </source>
</evidence>
<dbReference type="InterPro" id="IPR016169">
    <property type="entry name" value="FAD-bd_PCMH_sub2"/>
</dbReference>
<feature type="transmembrane region" description="Helical" evidence="10">
    <location>
        <begin position="6"/>
        <end position="29"/>
    </location>
</feature>
<dbReference type="GO" id="GO:0005886">
    <property type="term" value="C:plasma membrane"/>
    <property type="evidence" value="ECO:0007669"/>
    <property type="project" value="TreeGrafter"/>
</dbReference>
<keyword evidence="5 9" id="KW-1133">Transmembrane helix</keyword>
<evidence type="ECO:0000256" key="5">
    <source>
        <dbReference type="ARBA" id="ARBA00022989"/>
    </source>
</evidence>
<feature type="domain" description="CBS" evidence="11">
    <location>
        <begin position="271"/>
        <end position="328"/>
    </location>
</feature>
<dbReference type="Pfam" id="PF03471">
    <property type="entry name" value="CorC_HlyC"/>
    <property type="match status" value="1"/>
</dbReference>
<dbReference type="CDD" id="cd04590">
    <property type="entry name" value="CBS_pair_CorC_HlyC_assoc"/>
    <property type="match status" value="1"/>
</dbReference>
<evidence type="ECO:0000256" key="3">
    <source>
        <dbReference type="ARBA" id="ARBA00022692"/>
    </source>
</evidence>
<feature type="transmembrane region" description="Helical" evidence="10">
    <location>
        <begin position="92"/>
        <end position="111"/>
    </location>
</feature>
<dbReference type="PROSITE" id="PS51846">
    <property type="entry name" value="CNNM"/>
    <property type="match status" value="1"/>
</dbReference>
<dbReference type="Gene3D" id="3.10.580.10">
    <property type="entry name" value="CBS-domain"/>
    <property type="match status" value="1"/>
</dbReference>
<dbReference type="Pfam" id="PF00571">
    <property type="entry name" value="CBS"/>
    <property type="match status" value="2"/>
</dbReference>
<evidence type="ECO:0000256" key="6">
    <source>
        <dbReference type="ARBA" id="ARBA00023122"/>
    </source>
</evidence>
<protein>
    <submittedName>
        <fullName evidence="13">HlyC/CorC family transporter</fullName>
    </submittedName>
</protein>
<evidence type="ECO:0000256" key="4">
    <source>
        <dbReference type="ARBA" id="ARBA00022737"/>
    </source>
</evidence>
<keyword evidence="7 9" id="KW-0472">Membrane</keyword>
<reference evidence="13" key="2">
    <citation type="journal article" date="2021" name="PeerJ">
        <title>Extensive microbial diversity within the chicken gut microbiome revealed by metagenomics and culture.</title>
        <authorList>
            <person name="Gilroy R."/>
            <person name="Ravi A."/>
            <person name="Getino M."/>
            <person name="Pursley I."/>
            <person name="Horton D.L."/>
            <person name="Alikhan N.F."/>
            <person name="Baker D."/>
            <person name="Gharbi K."/>
            <person name="Hall N."/>
            <person name="Watson M."/>
            <person name="Adriaenssens E.M."/>
            <person name="Foster-Nyarko E."/>
            <person name="Jarju S."/>
            <person name="Secka A."/>
            <person name="Antonio M."/>
            <person name="Oren A."/>
            <person name="Chaudhuri R.R."/>
            <person name="La Ragione R."/>
            <person name="Hildebrand F."/>
            <person name="Pallen M.J."/>
        </authorList>
    </citation>
    <scope>NUCLEOTIDE SEQUENCE</scope>
    <source>
        <strain evidence="13">ChiSxjej1B13-7041</strain>
    </source>
</reference>
<evidence type="ECO:0000256" key="9">
    <source>
        <dbReference type="PROSITE-ProRule" id="PRU01193"/>
    </source>
</evidence>
<evidence type="ECO:0000256" key="7">
    <source>
        <dbReference type="ARBA" id="ARBA00023136"/>
    </source>
</evidence>
<comment type="subcellular location">
    <subcellularLocation>
        <location evidence="1">Membrane</location>
        <topology evidence="1">Multi-pass membrane protein</topology>
    </subcellularLocation>
</comment>
<feature type="domain" description="CNNM transmembrane" evidence="12">
    <location>
        <begin position="1"/>
        <end position="189"/>
    </location>
</feature>
<dbReference type="EMBL" id="DVHU01000004">
    <property type="protein sequence ID" value="HIR91862.1"/>
    <property type="molecule type" value="Genomic_DNA"/>
</dbReference>
<feature type="transmembrane region" description="Helical" evidence="10">
    <location>
        <begin position="61"/>
        <end position="80"/>
    </location>
</feature>
<dbReference type="InterPro" id="IPR046342">
    <property type="entry name" value="CBS_dom_sf"/>
</dbReference>
<evidence type="ECO:0000313" key="13">
    <source>
        <dbReference type="EMBL" id="HIR91862.1"/>
    </source>
</evidence>
<dbReference type="InterPro" id="IPR036318">
    <property type="entry name" value="FAD-bd_PCMH-like_sf"/>
</dbReference>
<comment type="similarity">
    <text evidence="2">Belongs to the UPF0053 family.</text>
</comment>
<reference evidence="13" key="1">
    <citation type="submission" date="2020-10" db="EMBL/GenBank/DDBJ databases">
        <authorList>
            <person name="Gilroy R."/>
        </authorList>
    </citation>
    <scope>NUCLEOTIDE SEQUENCE</scope>
    <source>
        <strain evidence="13">ChiSxjej1B13-7041</strain>
    </source>
</reference>
<organism evidence="13 14">
    <name type="scientific">Candidatus Egerieimonas intestinavium</name>
    <dbReference type="NCBI Taxonomy" id="2840777"/>
    <lineage>
        <taxon>Bacteria</taxon>
        <taxon>Bacillati</taxon>
        <taxon>Bacillota</taxon>
        <taxon>Clostridia</taxon>
        <taxon>Lachnospirales</taxon>
        <taxon>Lachnospiraceae</taxon>
        <taxon>Lachnospiraceae incertae sedis</taxon>
        <taxon>Candidatus Egerieimonas</taxon>
    </lineage>
</organism>
<dbReference type="InterPro" id="IPR044751">
    <property type="entry name" value="Ion_transp-like_CBS"/>
</dbReference>
<proteinExistence type="inferred from homology"/>
<dbReference type="InterPro" id="IPR000644">
    <property type="entry name" value="CBS_dom"/>
</dbReference>
<dbReference type="PANTHER" id="PTHR22777">
    <property type="entry name" value="HEMOLYSIN-RELATED"/>
    <property type="match status" value="1"/>
</dbReference>
<keyword evidence="4" id="KW-0677">Repeat</keyword>
<dbReference type="FunFam" id="3.10.580.10:FF:000002">
    <property type="entry name" value="Magnesium/cobalt efflux protein CorC"/>
    <property type="match status" value="1"/>
</dbReference>
<gene>
    <name evidence="13" type="ORF">IAB98_00390</name>
</gene>
<evidence type="ECO:0000313" key="14">
    <source>
        <dbReference type="Proteomes" id="UP000886841"/>
    </source>
</evidence>
<name>A0A9D1EH11_9FIRM</name>
<dbReference type="SMART" id="SM01091">
    <property type="entry name" value="CorC_HlyC"/>
    <property type="match status" value="1"/>
</dbReference>
<dbReference type="PROSITE" id="PS51371">
    <property type="entry name" value="CBS"/>
    <property type="match status" value="2"/>
</dbReference>
<comment type="caution">
    <text evidence="13">The sequence shown here is derived from an EMBL/GenBank/DDBJ whole genome shotgun (WGS) entry which is preliminary data.</text>
</comment>
<feature type="transmembrane region" description="Helical" evidence="10">
    <location>
        <begin position="123"/>
        <end position="145"/>
    </location>
</feature>